<dbReference type="GO" id="GO:0046872">
    <property type="term" value="F:metal ion binding"/>
    <property type="evidence" value="ECO:0007669"/>
    <property type="project" value="UniProtKB-KW"/>
</dbReference>
<dbReference type="RefSeq" id="WP_145025850.1">
    <property type="nucleotide sequence ID" value="NZ_VLLN01000040.1"/>
</dbReference>
<dbReference type="PROSITE" id="PS51007">
    <property type="entry name" value="CYTC"/>
    <property type="match status" value="1"/>
</dbReference>
<evidence type="ECO:0000313" key="8">
    <source>
        <dbReference type="Proteomes" id="UP000319449"/>
    </source>
</evidence>
<name>A0A562V6A7_9BACT</name>
<dbReference type="OrthoDB" id="9757546at2"/>
<dbReference type="InterPro" id="IPR036909">
    <property type="entry name" value="Cyt_c-like_dom_sf"/>
</dbReference>
<reference evidence="7 8" key="1">
    <citation type="submission" date="2019-07" db="EMBL/GenBank/DDBJ databases">
        <title>Genomic Encyclopedia of Archaeal and Bacterial Type Strains, Phase II (KMG-II): from individual species to whole genera.</title>
        <authorList>
            <person name="Goeker M."/>
        </authorList>
    </citation>
    <scope>NUCLEOTIDE SEQUENCE [LARGE SCALE GENOMIC DNA]</scope>
    <source>
        <strain evidence="7 8">ATCC BAA-1139</strain>
    </source>
</reference>
<keyword evidence="5" id="KW-0732">Signal</keyword>
<evidence type="ECO:0000313" key="7">
    <source>
        <dbReference type="EMBL" id="TWJ13426.1"/>
    </source>
</evidence>
<dbReference type="InterPro" id="IPR009056">
    <property type="entry name" value="Cyt_c-like_dom"/>
</dbReference>
<evidence type="ECO:0000256" key="4">
    <source>
        <dbReference type="PROSITE-ProRule" id="PRU00433"/>
    </source>
</evidence>
<dbReference type="Gene3D" id="1.10.760.10">
    <property type="entry name" value="Cytochrome c-like domain"/>
    <property type="match status" value="1"/>
</dbReference>
<dbReference type="SUPFAM" id="SSF46626">
    <property type="entry name" value="Cytochrome c"/>
    <property type="match status" value="1"/>
</dbReference>
<feature type="domain" description="Cytochrome c" evidence="6">
    <location>
        <begin position="26"/>
        <end position="105"/>
    </location>
</feature>
<dbReference type="GO" id="GO:0009055">
    <property type="term" value="F:electron transfer activity"/>
    <property type="evidence" value="ECO:0007669"/>
    <property type="project" value="InterPro"/>
</dbReference>
<feature type="chain" id="PRO_5021800661" evidence="5">
    <location>
        <begin position="26"/>
        <end position="126"/>
    </location>
</feature>
<comment type="caution">
    <text evidence="7">The sequence shown here is derived from an EMBL/GenBank/DDBJ whole genome shotgun (WGS) entry which is preliminary data.</text>
</comment>
<accession>A0A562V6A7</accession>
<dbReference type="GO" id="GO:0020037">
    <property type="term" value="F:heme binding"/>
    <property type="evidence" value="ECO:0007669"/>
    <property type="project" value="InterPro"/>
</dbReference>
<dbReference type="AlphaFoldDB" id="A0A562V6A7"/>
<organism evidence="7 8">
    <name type="scientific">Geobacter argillaceus</name>
    <dbReference type="NCBI Taxonomy" id="345631"/>
    <lineage>
        <taxon>Bacteria</taxon>
        <taxon>Pseudomonadati</taxon>
        <taxon>Thermodesulfobacteriota</taxon>
        <taxon>Desulfuromonadia</taxon>
        <taxon>Geobacterales</taxon>
        <taxon>Geobacteraceae</taxon>
        <taxon>Geobacter</taxon>
    </lineage>
</organism>
<dbReference type="Pfam" id="PF13442">
    <property type="entry name" value="Cytochrome_CBB3"/>
    <property type="match status" value="1"/>
</dbReference>
<evidence type="ECO:0000256" key="3">
    <source>
        <dbReference type="ARBA" id="ARBA00023004"/>
    </source>
</evidence>
<keyword evidence="1 4" id="KW-0349">Heme</keyword>
<gene>
    <name evidence="7" type="ORF">JN12_03864</name>
</gene>
<protein>
    <submittedName>
        <fullName evidence="7">Cbb3-type cytochrome c oxidase subunit III</fullName>
    </submittedName>
</protein>
<evidence type="ECO:0000256" key="2">
    <source>
        <dbReference type="ARBA" id="ARBA00022723"/>
    </source>
</evidence>
<evidence type="ECO:0000256" key="1">
    <source>
        <dbReference type="ARBA" id="ARBA00022617"/>
    </source>
</evidence>
<feature type="signal peptide" evidence="5">
    <location>
        <begin position="1"/>
        <end position="25"/>
    </location>
</feature>
<proteinExistence type="predicted"/>
<keyword evidence="3 4" id="KW-0408">Iron</keyword>
<keyword evidence="8" id="KW-1185">Reference proteome</keyword>
<sequence length="126" mass="14177">MNRKTSKILTTVLVSVVLLSSGVRAQEPPKMPYVFEMNCFLCHKSPERTGPISIYDMKSKNGNPLHEQYIRNNARFGLNAMPAFRISEVTPKGLNAIVAYLKEVAEYRKIHPEYKPVPAKEGGAKK</sequence>
<dbReference type="Proteomes" id="UP000319449">
    <property type="component" value="Unassembled WGS sequence"/>
</dbReference>
<evidence type="ECO:0000256" key="5">
    <source>
        <dbReference type="SAM" id="SignalP"/>
    </source>
</evidence>
<evidence type="ECO:0000259" key="6">
    <source>
        <dbReference type="PROSITE" id="PS51007"/>
    </source>
</evidence>
<keyword evidence="2 4" id="KW-0479">Metal-binding</keyword>
<dbReference type="EMBL" id="VLLN01000040">
    <property type="protein sequence ID" value="TWJ13426.1"/>
    <property type="molecule type" value="Genomic_DNA"/>
</dbReference>